<organism evidence="2 3">
    <name type="scientific">Candidatus Kerfeldbacteria bacterium CG08_land_8_20_14_0_20_40_16</name>
    <dbReference type="NCBI Taxonomy" id="2014244"/>
    <lineage>
        <taxon>Bacteria</taxon>
        <taxon>Candidatus Kerfeldiibacteriota</taxon>
    </lineage>
</organism>
<feature type="transmembrane region" description="Helical" evidence="1">
    <location>
        <begin position="12"/>
        <end position="29"/>
    </location>
</feature>
<feature type="transmembrane region" description="Helical" evidence="1">
    <location>
        <begin position="230"/>
        <end position="251"/>
    </location>
</feature>
<accession>A0A2H0YWI7</accession>
<keyword evidence="1" id="KW-1133">Transmembrane helix</keyword>
<name>A0A2H0YWI7_9BACT</name>
<evidence type="ECO:0000313" key="3">
    <source>
        <dbReference type="Proteomes" id="UP000231542"/>
    </source>
</evidence>
<keyword evidence="1" id="KW-0472">Membrane</keyword>
<dbReference type="Proteomes" id="UP000231542">
    <property type="component" value="Unassembled WGS sequence"/>
</dbReference>
<protein>
    <submittedName>
        <fullName evidence="2">Uncharacterized protein</fullName>
    </submittedName>
</protein>
<feature type="transmembrane region" description="Helical" evidence="1">
    <location>
        <begin position="119"/>
        <end position="137"/>
    </location>
</feature>
<dbReference type="AlphaFoldDB" id="A0A2H0YWI7"/>
<feature type="transmembrane region" description="Helical" evidence="1">
    <location>
        <begin position="198"/>
        <end position="218"/>
    </location>
</feature>
<feature type="transmembrane region" description="Helical" evidence="1">
    <location>
        <begin position="41"/>
        <end position="61"/>
    </location>
</feature>
<gene>
    <name evidence="2" type="ORF">COT24_01115</name>
</gene>
<feature type="non-terminal residue" evidence="2">
    <location>
        <position position="1"/>
    </location>
</feature>
<reference evidence="2 3" key="1">
    <citation type="submission" date="2017-09" db="EMBL/GenBank/DDBJ databases">
        <title>Depth-based differentiation of microbial function through sediment-hosted aquifers and enrichment of novel symbionts in the deep terrestrial subsurface.</title>
        <authorList>
            <person name="Probst A.J."/>
            <person name="Ladd B."/>
            <person name="Jarett J.K."/>
            <person name="Geller-Mcgrath D.E."/>
            <person name="Sieber C.M."/>
            <person name="Emerson J.B."/>
            <person name="Anantharaman K."/>
            <person name="Thomas B.C."/>
            <person name="Malmstrom R."/>
            <person name="Stieglmeier M."/>
            <person name="Klingl A."/>
            <person name="Woyke T."/>
            <person name="Ryan C.M."/>
            <person name="Banfield J.F."/>
        </authorList>
    </citation>
    <scope>NUCLEOTIDE SEQUENCE [LARGE SCALE GENOMIC DNA]</scope>
    <source>
        <strain evidence="2">CG08_land_8_20_14_0_20_40_16</strain>
    </source>
</reference>
<evidence type="ECO:0000313" key="2">
    <source>
        <dbReference type="EMBL" id="PIS42861.1"/>
    </source>
</evidence>
<comment type="caution">
    <text evidence="2">The sequence shown here is derived from an EMBL/GenBank/DDBJ whole genome shotgun (WGS) entry which is preliminary data.</text>
</comment>
<keyword evidence="1" id="KW-0812">Transmembrane</keyword>
<evidence type="ECO:0000256" key="1">
    <source>
        <dbReference type="SAM" id="Phobius"/>
    </source>
</evidence>
<sequence length="815" mass="94031">LFFILLIRGESHFAAYYSIFLVPFLIFYLSHNRDILKNKLFRRYSLLALVLGILFTLWFYLPLIKVSVSEDNYLNPGIEQTTNYSPDLLSIITPTDLHAFWSEYFAPTRALFTGNGTTYSNYLGLTALILFVFSFFYAKRAQLKEIYIWSLSAIGFFVLSLGPFLHYLGTVEPKIPLPYLFLYQYVPFFENIRAVGRLWVIALLCFCVAIAFGIKFLFDHLSKKSISGQVLVLAVVILLISLEYLAIPLPFSSLDYPPFYDRIKEKQGDFKVADIPASTNYIADAKAKYYASIYQKELISGLDPARNIPGKWDLQKTTPVLSEILYTLPKGKETPTDIISHDHSNLANKIFAYFDIPYIIIQKEFVGNKQDYILPDNFDKLKNFIAENFTIENKYEDEYLIAYKLKEVPPTDFLYLTIGDNWEELNTANKTRRTKNEASLKVYNQYSTIKNIYLSLQVKSPKDSYRTVSFYFKNGLLGNYFVFEKPTTIRILVPNVPVGESDITIKVTNYSKSNSYQYQSATFSNIEYEVIEEPKETKDFNWLDDSSNEAIINLPPDYSYYFQDAQIKEKKEINNHPLISLEDFVIENEEGNYMLLNTLPLINELFDADEEKYSKLETYRDIRGINYYLDNIANIIANKNIGYIYIDRDSLNEEEKEKLSQYLNNYILSLETIEGDQFMIYKIHSAEKNNSVPFVISSGWDILENKAGISKRRKINDKALLYLYAQNETNINLRFNARTCADTITNGSVEINGELDNTFTLESTDYKEIAFTTTHPIKIGLNQLTISIQDNQSQTGGDTKSCPIWVSDVSIYATE</sequence>
<feature type="transmembrane region" description="Helical" evidence="1">
    <location>
        <begin position="146"/>
        <end position="168"/>
    </location>
</feature>
<dbReference type="EMBL" id="PEXU01000014">
    <property type="protein sequence ID" value="PIS42861.1"/>
    <property type="molecule type" value="Genomic_DNA"/>
</dbReference>
<proteinExistence type="predicted"/>